<protein>
    <submittedName>
        <fullName evidence="1">Four helix bundle protein</fullName>
    </submittedName>
</protein>
<dbReference type="SUPFAM" id="SSF158446">
    <property type="entry name" value="IVS-encoded protein-like"/>
    <property type="match status" value="1"/>
</dbReference>
<comment type="caution">
    <text evidence="1">The sequence shown here is derived from an EMBL/GenBank/DDBJ whole genome shotgun (WGS) entry which is preliminary data.</text>
</comment>
<dbReference type="NCBIfam" id="TIGR02436">
    <property type="entry name" value="four helix bundle protein"/>
    <property type="match status" value="1"/>
</dbReference>
<dbReference type="PANTHER" id="PTHR38471">
    <property type="entry name" value="FOUR HELIX BUNDLE PROTEIN"/>
    <property type="match status" value="1"/>
</dbReference>
<dbReference type="EMBL" id="FXUA01000008">
    <property type="protein sequence ID" value="SMP33400.1"/>
    <property type="molecule type" value="Genomic_DNA"/>
</dbReference>
<dbReference type="PANTHER" id="PTHR38471:SF2">
    <property type="entry name" value="FOUR HELIX BUNDLE PROTEIN"/>
    <property type="match status" value="1"/>
</dbReference>
<proteinExistence type="predicted"/>
<dbReference type="Pfam" id="PF05635">
    <property type="entry name" value="23S_rRNA_IVP"/>
    <property type="match status" value="1"/>
</dbReference>
<accession>A0ABY1PFP5</accession>
<dbReference type="Proteomes" id="UP001157915">
    <property type="component" value="Unassembled WGS sequence"/>
</dbReference>
<organism evidence="1 2">
    <name type="scientific">Algoriphagus winogradskyi</name>
    <dbReference type="NCBI Taxonomy" id="237017"/>
    <lineage>
        <taxon>Bacteria</taxon>
        <taxon>Pseudomonadati</taxon>
        <taxon>Bacteroidota</taxon>
        <taxon>Cytophagia</taxon>
        <taxon>Cytophagales</taxon>
        <taxon>Cyclobacteriaceae</taxon>
        <taxon>Algoriphagus</taxon>
    </lineage>
</organism>
<keyword evidence="2" id="KW-1185">Reference proteome</keyword>
<evidence type="ECO:0000313" key="2">
    <source>
        <dbReference type="Proteomes" id="UP001157915"/>
    </source>
</evidence>
<sequence>MSNDFAFKELKVWQKSIEFADSILDIIENLNSSQKHYRLIEQIEASSVSISSNIAEGKGRDSKKEYIRFLYIARGSLYETVSILTLFEKRNWIAKEVLIKLENLGVEIASMLKGLINAIAKTL</sequence>
<dbReference type="InterPro" id="IPR012657">
    <property type="entry name" value="23S_rRNA-intervening_sequence"/>
</dbReference>
<dbReference type="InterPro" id="IPR036583">
    <property type="entry name" value="23S_rRNA_IVS_sf"/>
</dbReference>
<dbReference type="RefSeq" id="WP_283414424.1">
    <property type="nucleotide sequence ID" value="NZ_FXUA01000008.1"/>
</dbReference>
<dbReference type="CDD" id="cd16377">
    <property type="entry name" value="23S_rRNA_IVP_like"/>
    <property type="match status" value="1"/>
</dbReference>
<gene>
    <name evidence="1" type="ORF">SAMN06265367_108171</name>
</gene>
<name>A0ABY1PFP5_9BACT</name>
<dbReference type="Gene3D" id="1.20.1440.60">
    <property type="entry name" value="23S rRNA-intervening sequence"/>
    <property type="match status" value="1"/>
</dbReference>
<evidence type="ECO:0000313" key="1">
    <source>
        <dbReference type="EMBL" id="SMP33400.1"/>
    </source>
</evidence>
<reference evidence="1 2" key="1">
    <citation type="submission" date="2017-05" db="EMBL/GenBank/DDBJ databases">
        <authorList>
            <person name="Varghese N."/>
            <person name="Submissions S."/>
        </authorList>
    </citation>
    <scope>NUCLEOTIDE SEQUENCE [LARGE SCALE GENOMIC DNA]</scope>
    <source>
        <strain evidence="1 2">DSM 15360</strain>
    </source>
</reference>